<organism evidence="2 3">
    <name type="scientific">Microbacterium barkeri</name>
    <dbReference type="NCBI Taxonomy" id="33917"/>
    <lineage>
        <taxon>Bacteria</taxon>
        <taxon>Bacillati</taxon>
        <taxon>Actinomycetota</taxon>
        <taxon>Actinomycetes</taxon>
        <taxon>Micrococcales</taxon>
        <taxon>Microbacteriaceae</taxon>
        <taxon>Microbacterium</taxon>
    </lineage>
</organism>
<name>A0A9W6H150_9MICO</name>
<dbReference type="RefSeq" id="WP_271171918.1">
    <property type="nucleotide sequence ID" value="NZ_BSEJ01000001.1"/>
</dbReference>
<accession>A0A9W6H150</accession>
<comment type="caution">
    <text evidence="2">The sequence shown here is derived from an EMBL/GenBank/DDBJ whole genome shotgun (WGS) entry which is preliminary data.</text>
</comment>
<reference evidence="2" key="2">
    <citation type="submission" date="2023-01" db="EMBL/GenBank/DDBJ databases">
        <authorList>
            <person name="Sun Q."/>
            <person name="Evtushenko L."/>
        </authorList>
    </citation>
    <scope>NUCLEOTIDE SEQUENCE</scope>
    <source>
        <strain evidence="2">VKM Ac-1020</strain>
    </source>
</reference>
<proteinExistence type="predicted"/>
<reference evidence="2" key="1">
    <citation type="journal article" date="2014" name="Int. J. Syst. Evol. Microbiol.">
        <title>Complete genome sequence of Corynebacterium casei LMG S-19264T (=DSM 44701T), isolated from a smear-ripened cheese.</title>
        <authorList>
            <consortium name="US DOE Joint Genome Institute (JGI-PGF)"/>
            <person name="Walter F."/>
            <person name="Albersmeier A."/>
            <person name="Kalinowski J."/>
            <person name="Ruckert C."/>
        </authorList>
    </citation>
    <scope>NUCLEOTIDE SEQUENCE</scope>
    <source>
        <strain evidence="2">VKM Ac-1020</strain>
    </source>
</reference>
<feature type="compositionally biased region" description="Basic and acidic residues" evidence="1">
    <location>
        <begin position="198"/>
        <end position="211"/>
    </location>
</feature>
<dbReference type="AlphaFoldDB" id="A0A9W6H150"/>
<dbReference type="EMBL" id="BSEJ01000001">
    <property type="protein sequence ID" value="GLJ60194.1"/>
    <property type="molecule type" value="Genomic_DNA"/>
</dbReference>
<protein>
    <submittedName>
        <fullName evidence="2">Uncharacterized protein</fullName>
    </submittedName>
</protein>
<keyword evidence="3" id="KW-1185">Reference proteome</keyword>
<feature type="compositionally biased region" description="Basic and acidic residues" evidence="1">
    <location>
        <begin position="179"/>
        <end position="188"/>
    </location>
</feature>
<feature type="region of interest" description="Disordered" evidence="1">
    <location>
        <begin position="170"/>
        <end position="235"/>
    </location>
</feature>
<evidence type="ECO:0000313" key="3">
    <source>
        <dbReference type="Proteomes" id="UP001142462"/>
    </source>
</evidence>
<sequence>MPADSDATLNAIATELSVVPPRDFVSARAARAKQIDDRALASEVKALRKPVLAAWAVNVLAQERRAELDRLLEVASALRDAQSALDARRLAELGHERRSVLEKLTELVSQLAEARGERLSPSTVEAVRETLNAAVFDADAAAAVASGRLTRPLEASGGFSVDLEGAIAGGAADAPVSPPRKDPPRSAKESAAVARSRAKAERAVRAAEKDAAASARSLAEATERRERAHENADALEERVEKLRRDLASAERDLAAALERIDDLDAQVAGAAKRDAEAQTAVDAARADLPE</sequence>
<dbReference type="Proteomes" id="UP001142462">
    <property type="component" value="Unassembled WGS sequence"/>
</dbReference>
<evidence type="ECO:0000256" key="1">
    <source>
        <dbReference type="SAM" id="MobiDB-lite"/>
    </source>
</evidence>
<feature type="compositionally biased region" description="Basic and acidic residues" evidence="1">
    <location>
        <begin position="221"/>
        <end position="235"/>
    </location>
</feature>
<evidence type="ECO:0000313" key="2">
    <source>
        <dbReference type="EMBL" id="GLJ60194.1"/>
    </source>
</evidence>
<gene>
    <name evidence="2" type="ORF">GCM10017576_03230</name>
</gene>